<feature type="transmembrane region" description="Helical" evidence="1">
    <location>
        <begin position="110"/>
        <end position="128"/>
    </location>
</feature>
<dbReference type="STRING" id="1227497.C491_13277"/>
<dbReference type="EMBL" id="AOIB01000027">
    <property type="protein sequence ID" value="ELY56513.1"/>
    <property type="molecule type" value="Genomic_DNA"/>
</dbReference>
<organism evidence="2 3">
    <name type="scientific">Natronococcus amylolyticus DSM 10524</name>
    <dbReference type="NCBI Taxonomy" id="1227497"/>
    <lineage>
        <taxon>Archaea</taxon>
        <taxon>Methanobacteriati</taxon>
        <taxon>Methanobacteriota</taxon>
        <taxon>Stenosarchaea group</taxon>
        <taxon>Halobacteria</taxon>
        <taxon>Halobacteriales</taxon>
        <taxon>Natrialbaceae</taxon>
        <taxon>Natronococcus</taxon>
    </lineage>
</organism>
<evidence type="ECO:0000313" key="2">
    <source>
        <dbReference type="EMBL" id="ELY56513.1"/>
    </source>
</evidence>
<evidence type="ECO:0000313" key="3">
    <source>
        <dbReference type="Proteomes" id="UP000011688"/>
    </source>
</evidence>
<dbReference type="AlphaFoldDB" id="L9X7D1"/>
<evidence type="ECO:0000256" key="1">
    <source>
        <dbReference type="SAM" id="Phobius"/>
    </source>
</evidence>
<keyword evidence="1" id="KW-1133">Transmembrane helix</keyword>
<proteinExistence type="predicted"/>
<keyword evidence="1" id="KW-0812">Transmembrane</keyword>
<dbReference type="eggNOG" id="ENOG502N5J1">
    <property type="taxonomic scope" value="Archaea"/>
</dbReference>
<keyword evidence="1" id="KW-0472">Membrane</keyword>
<name>L9X7D1_9EURY</name>
<dbReference type="OrthoDB" id="200403at2157"/>
<feature type="transmembrane region" description="Helical" evidence="1">
    <location>
        <begin position="77"/>
        <end position="98"/>
    </location>
</feature>
<sequence length="132" mass="13941">MSSWLPLKYNLLLFLASALLLPVLGMIIGSPFANPTVTGLLVTPAAVVLGGNLGYYVQTQKGTSGVVDERDVQNIDLAFTGTGITLLVSIVVIYTGYAATDSVAPTELDYLALIAIMTVFVILGGTEIHQRL</sequence>
<feature type="transmembrane region" description="Helical" evidence="1">
    <location>
        <begin position="35"/>
        <end position="57"/>
    </location>
</feature>
<dbReference type="RefSeq" id="WP_005557013.1">
    <property type="nucleotide sequence ID" value="NZ_AOIB01000027.1"/>
</dbReference>
<dbReference type="Proteomes" id="UP000011688">
    <property type="component" value="Unassembled WGS sequence"/>
</dbReference>
<reference evidence="2 3" key="1">
    <citation type="journal article" date="2014" name="PLoS Genet.">
        <title>Phylogenetically driven sequencing of extremely halophilic archaea reveals strategies for static and dynamic osmo-response.</title>
        <authorList>
            <person name="Becker E.A."/>
            <person name="Seitzer P.M."/>
            <person name="Tritt A."/>
            <person name="Larsen D."/>
            <person name="Krusor M."/>
            <person name="Yao A.I."/>
            <person name="Wu D."/>
            <person name="Madern D."/>
            <person name="Eisen J.A."/>
            <person name="Darling A.E."/>
            <person name="Facciotti M.T."/>
        </authorList>
    </citation>
    <scope>NUCLEOTIDE SEQUENCE [LARGE SCALE GENOMIC DNA]</scope>
    <source>
        <strain evidence="2 3">DSM 10524</strain>
    </source>
</reference>
<gene>
    <name evidence="2" type="ORF">C491_13277</name>
</gene>
<protein>
    <submittedName>
        <fullName evidence="2">Uncharacterized protein</fullName>
    </submittedName>
</protein>
<comment type="caution">
    <text evidence="2">The sequence shown here is derived from an EMBL/GenBank/DDBJ whole genome shotgun (WGS) entry which is preliminary data.</text>
</comment>
<keyword evidence="3" id="KW-1185">Reference proteome</keyword>
<accession>L9X7D1</accession>